<keyword evidence="2" id="KW-1185">Reference proteome</keyword>
<name>A0ABS6JHI6_9BACI</name>
<accession>A0ABS6JHI6</accession>
<dbReference type="Proteomes" id="UP000784880">
    <property type="component" value="Unassembled WGS sequence"/>
</dbReference>
<protein>
    <submittedName>
        <fullName evidence="1">Uncharacterized protein</fullName>
    </submittedName>
</protein>
<evidence type="ECO:0000313" key="1">
    <source>
        <dbReference type="EMBL" id="MBU9712689.1"/>
    </source>
</evidence>
<dbReference type="RefSeq" id="WP_217066864.1">
    <property type="nucleotide sequence ID" value="NZ_JAHQCS010000107.1"/>
</dbReference>
<gene>
    <name evidence="1" type="ORF">KS419_13140</name>
</gene>
<dbReference type="EMBL" id="JAHQCS010000107">
    <property type="protein sequence ID" value="MBU9712689.1"/>
    <property type="molecule type" value="Genomic_DNA"/>
</dbReference>
<organism evidence="1 2">
    <name type="scientific">Evansella tamaricis</name>
    <dbReference type="NCBI Taxonomy" id="2069301"/>
    <lineage>
        <taxon>Bacteria</taxon>
        <taxon>Bacillati</taxon>
        <taxon>Bacillota</taxon>
        <taxon>Bacilli</taxon>
        <taxon>Bacillales</taxon>
        <taxon>Bacillaceae</taxon>
        <taxon>Evansella</taxon>
    </lineage>
</organism>
<evidence type="ECO:0000313" key="2">
    <source>
        <dbReference type="Proteomes" id="UP000784880"/>
    </source>
</evidence>
<proteinExistence type="predicted"/>
<reference evidence="1 2" key="1">
    <citation type="submission" date="2021-06" db="EMBL/GenBank/DDBJ databases">
        <title>Bacillus sp. RD4P76, an endophyte from a halophyte.</title>
        <authorList>
            <person name="Sun J.-Q."/>
        </authorList>
    </citation>
    <scope>NUCLEOTIDE SEQUENCE [LARGE SCALE GENOMIC DNA]</scope>
    <source>
        <strain evidence="1 2">CGMCC 1.15917</strain>
    </source>
</reference>
<comment type="caution">
    <text evidence="1">The sequence shown here is derived from an EMBL/GenBank/DDBJ whole genome shotgun (WGS) entry which is preliminary data.</text>
</comment>
<sequence length="105" mass="12563">MEYKLTNSRDEEYVFEGRLLDSTLFYPTTGREGKEMVIRIYRTADAHYMLEKREVENLRVTDTVIFRTASQKQLTQRLAYFTEAEECKQQYIEKIQRLIGKNLVL</sequence>